<reference evidence="3" key="1">
    <citation type="submission" date="2016-10" db="EMBL/GenBank/DDBJ databases">
        <authorList>
            <person name="Varghese N."/>
            <person name="Submissions S."/>
        </authorList>
    </citation>
    <scope>NUCLEOTIDE SEQUENCE [LARGE SCALE GENOMIC DNA]</scope>
    <source>
        <strain evidence="3">DSM 22703</strain>
    </source>
</reference>
<keyword evidence="1" id="KW-1133">Transmembrane helix</keyword>
<dbReference type="AlphaFoldDB" id="A0A1G5Y4U4"/>
<dbReference type="OrthoDB" id="677995at2"/>
<keyword evidence="3" id="KW-1185">Reference proteome</keyword>
<protein>
    <recommendedName>
        <fullName evidence="4">SxtJ</fullName>
    </recommendedName>
</protein>
<name>A0A1G5Y4U4_9BACT</name>
<gene>
    <name evidence="2" type="ORF">SAMN03080617_02253</name>
</gene>
<evidence type="ECO:0008006" key="4">
    <source>
        <dbReference type="Google" id="ProtNLM"/>
    </source>
</evidence>
<dbReference type="EMBL" id="FMXE01000014">
    <property type="protein sequence ID" value="SDA77741.1"/>
    <property type="molecule type" value="Genomic_DNA"/>
</dbReference>
<evidence type="ECO:0000256" key="1">
    <source>
        <dbReference type="SAM" id="Phobius"/>
    </source>
</evidence>
<keyword evidence="1" id="KW-0812">Transmembrane</keyword>
<dbReference type="Proteomes" id="UP000198756">
    <property type="component" value="Unassembled WGS sequence"/>
</dbReference>
<evidence type="ECO:0000313" key="2">
    <source>
        <dbReference type="EMBL" id="SDA77741.1"/>
    </source>
</evidence>
<feature type="transmembrane region" description="Helical" evidence="1">
    <location>
        <begin position="6"/>
        <end position="26"/>
    </location>
</feature>
<keyword evidence="1" id="KW-0472">Membrane</keyword>
<dbReference type="STRING" id="279824.SAMN03080617_02253"/>
<sequence length="122" mass="14051">MKPLKSNPAQTVLVICTGLVLVYFIFDLRWVLYLAFGLGLLSILSTWVSKKVEWVWFKLTYLLSLIVPNILLGMIFFLFLTPIAFLASLFAKKDSFLLKRPKESAYQVINKKYSAADLENPW</sequence>
<feature type="transmembrane region" description="Helical" evidence="1">
    <location>
        <begin position="31"/>
        <end position="49"/>
    </location>
</feature>
<accession>A0A1G5Y4U4</accession>
<organism evidence="2 3">
    <name type="scientific">Algoriphagus alkaliphilus</name>
    <dbReference type="NCBI Taxonomy" id="279824"/>
    <lineage>
        <taxon>Bacteria</taxon>
        <taxon>Pseudomonadati</taxon>
        <taxon>Bacteroidota</taxon>
        <taxon>Cytophagia</taxon>
        <taxon>Cytophagales</taxon>
        <taxon>Cyclobacteriaceae</taxon>
        <taxon>Algoriphagus</taxon>
    </lineage>
</organism>
<dbReference type="RefSeq" id="WP_092730038.1">
    <property type="nucleotide sequence ID" value="NZ_FMXE01000014.1"/>
</dbReference>
<proteinExistence type="predicted"/>
<evidence type="ECO:0000313" key="3">
    <source>
        <dbReference type="Proteomes" id="UP000198756"/>
    </source>
</evidence>
<feature type="transmembrane region" description="Helical" evidence="1">
    <location>
        <begin position="61"/>
        <end position="90"/>
    </location>
</feature>